<evidence type="ECO:0000256" key="3">
    <source>
        <dbReference type="ARBA" id="ARBA00022448"/>
    </source>
</evidence>
<dbReference type="PANTHER" id="PTHR42953">
    <property type="entry name" value="HIGH-AFFINITY ZINC UPTAKE SYSTEM PROTEIN ZNUA-RELATED"/>
    <property type="match status" value="1"/>
</dbReference>
<dbReference type="GO" id="GO:0030001">
    <property type="term" value="P:metal ion transport"/>
    <property type="evidence" value="ECO:0007669"/>
    <property type="project" value="InterPro"/>
</dbReference>
<keyword evidence="5" id="KW-0732">Signal</keyword>
<evidence type="ECO:0000313" key="9">
    <source>
        <dbReference type="Proteomes" id="UP000233769"/>
    </source>
</evidence>
<dbReference type="InterPro" id="IPR006129">
    <property type="entry name" value="AdhesinB"/>
</dbReference>
<accession>A0A2N9AQA1</accession>
<dbReference type="Proteomes" id="UP000233769">
    <property type="component" value="Chromosome tk0001"/>
</dbReference>
<protein>
    <recommendedName>
        <fullName evidence="10">Metal ABC transporter substrate-binding protein</fullName>
    </recommendedName>
</protein>
<dbReference type="AlphaFoldDB" id="A0A2N9AQA1"/>
<dbReference type="InterPro" id="IPR006128">
    <property type="entry name" value="Lipoprotein_PsaA-like"/>
</dbReference>
<evidence type="ECO:0000313" key="8">
    <source>
        <dbReference type="EMBL" id="SOR29508.1"/>
    </source>
</evidence>
<dbReference type="GO" id="GO:0007155">
    <property type="term" value="P:cell adhesion"/>
    <property type="evidence" value="ECO:0007669"/>
    <property type="project" value="InterPro"/>
</dbReference>
<dbReference type="InterPro" id="IPR050492">
    <property type="entry name" value="Bact_metal-bind_prot9"/>
</dbReference>
<keyword evidence="4" id="KW-0479">Metal-binding</keyword>
<feature type="region of interest" description="Disordered" evidence="7">
    <location>
        <begin position="103"/>
        <end position="153"/>
    </location>
</feature>
<feature type="compositionally biased region" description="Basic and acidic residues" evidence="7">
    <location>
        <begin position="144"/>
        <end position="153"/>
    </location>
</feature>
<evidence type="ECO:0000256" key="5">
    <source>
        <dbReference type="ARBA" id="ARBA00022729"/>
    </source>
</evidence>
<evidence type="ECO:0000256" key="1">
    <source>
        <dbReference type="ARBA" id="ARBA00004196"/>
    </source>
</evidence>
<dbReference type="PRINTS" id="PR00691">
    <property type="entry name" value="ADHESINB"/>
</dbReference>
<keyword evidence="3 6" id="KW-0813">Transport</keyword>
<evidence type="ECO:0008006" key="10">
    <source>
        <dbReference type="Google" id="ProtNLM"/>
    </source>
</evidence>
<proteinExistence type="inferred from homology"/>
<dbReference type="GO" id="GO:0046872">
    <property type="term" value="F:metal ion binding"/>
    <property type="evidence" value="ECO:0007669"/>
    <property type="project" value="UniProtKB-KW"/>
</dbReference>
<name>A0A2N9AQA1_METEX</name>
<dbReference type="InterPro" id="IPR006127">
    <property type="entry name" value="ZnuA-like"/>
</dbReference>
<comment type="subcellular location">
    <subcellularLocation>
        <location evidence="1">Cell envelope</location>
    </subcellularLocation>
</comment>
<reference evidence="9" key="1">
    <citation type="submission" date="2017-10" db="EMBL/GenBank/DDBJ databases">
        <authorList>
            <person name="Regsiter A."/>
            <person name="William W."/>
        </authorList>
    </citation>
    <scope>NUCLEOTIDE SEQUENCE [LARGE SCALE GENOMIC DNA]</scope>
</reference>
<dbReference type="GO" id="GO:0030313">
    <property type="term" value="C:cell envelope"/>
    <property type="evidence" value="ECO:0007669"/>
    <property type="project" value="UniProtKB-SubCell"/>
</dbReference>
<gene>
    <name evidence="8" type="ORF">TK0001_2906</name>
</gene>
<dbReference type="SUPFAM" id="SSF53807">
    <property type="entry name" value="Helical backbone' metal receptor"/>
    <property type="match status" value="1"/>
</dbReference>
<dbReference type="Gene3D" id="3.40.50.1980">
    <property type="entry name" value="Nitrogenase molybdenum iron protein domain"/>
    <property type="match status" value="1"/>
</dbReference>
<organism evidence="8 9">
    <name type="scientific">Methylorubrum extorquens</name>
    <name type="common">Methylobacterium dichloromethanicum</name>
    <name type="synonym">Methylobacterium extorquens</name>
    <dbReference type="NCBI Taxonomy" id="408"/>
    <lineage>
        <taxon>Bacteria</taxon>
        <taxon>Pseudomonadati</taxon>
        <taxon>Pseudomonadota</taxon>
        <taxon>Alphaproteobacteria</taxon>
        <taxon>Hyphomicrobiales</taxon>
        <taxon>Methylobacteriaceae</taxon>
        <taxon>Methylorubrum</taxon>
    </lineage>
</organism>
<comment type="similarity">
    <text evidence="2 6">Belongs to the bacterial solute-binding protein 9 family.</text>
</comment>
<dbReference type="EMBL" id="LT962688">
    <property type="protein sequence ID" value="SOR29508.1"/>
    <property type="molecule type" value="Genomic_DNA"/>
</dbReference>
<dbReference type="PRINTS" id="PR00690">
    <property type="entry name" value="ADHESNFAMILY"/>
</dbReference>
<dbReference type="Pfam" id="PF01297">
    <property type="entry name" value="ZnuA"/>
    <property type="match status" value="1"/>
</dbReference>
<dbReference type="PANTHER" id="PTHR42953:SF1">
    <property type="entry name" value="METAL-BINDING PROTEIN HI_0362-RELATED"/>
    <property type="match status" value="1"/>
</dbReference>
<sequence>MGLGVGRGVAIVVLLWLGLAPSIAAADGARLKAVATFSILADLVAQVGGEQVAVTSLVGPDADAHGYSPTPGDARKLAEANLVVVNGLGFEGWMERLIKASGTKAPVTVASKGGEDGRGQPRPRSRRGSRTRSRRPPRSACLAERGERQALRR</sequence>
<evidence type="ECO:0000256" key="4">
    <source>
        <dbReference type="ARBA" id="ARBA00022723"/>
    </source>
</evidence>
<evidence type="ECO:0000256" key="6">
    <source>
        <dbReference type="RuleBase" id="RU003512"/>
    </source>
</evidence>
<evidence type="ECO:0000256" key="2">
    <source>
        <dbReference type="ARBA" id="ARBA00011028"/>
    </source>
</evidence>
<evidence type="ECO:0000256" key="7">
    <source>
        <dbReference type="SAM" id="MobiDB-lite"/>
    </source>
</evidence>
<feature type="compositionally biased region" description="Basic residues" evidence="7">
    <location>
        <begin position="121"/>
        <end position="137"/>
    </location>
</feature>